<dbReference type="EMBL" id="JAEPRJ010000001">
    <property type="protein sequence ID" value="MBK5898052.1"/>
    <property type="molecule type" value="Genomic_DNA"/>
</dbReference>
<dbReference type="InterPro" id="IPR027434">
    <property type="entry name" value="Homing_endonucl"/>
</dbReference>
<protein>
    <recommendedName>
        <fullName evidence="4">Probable cell division protein WhiA</fullName>
    </recommendedName>
</protein>
<dbReference type="Pfam" id="PF14527">
    <property type="entry name" value="LAGLIDADG_WhiA"/>
    <property type="match status" value="1"/>
</dbReference>
<keyword evidence="2 4" id="KW-0238">DNA-binding</keyword>
<feature type="domain" description="Sporulation transcription regulator WhiA N-terminal" evidence="6">
    <location>
        <begin position="19"/>
        <end position="105"/>
    </location>
</feature>
<organism evidence="8 9">
    <name type="scientific">Catonella massiliensis</name>
    <dbReference type="NCBI Taxonomy" id="2799636"/>
    <lineage>
        <taxon>Bacteria</taxon>
        <taxon>Bacillati</taxon>
        <taxon>Bacillota</taxon>
        <taxon>Clostridia</taxon>
        <taxon>Lachnospirales</taxon>
        <taxon>Lachnospiraceae</taxon>
        <taxon>Catonella</taxon>
    </lineage>
</organism>
<dbReference type="NCBIfam" id="TIGR00647">
    <property type="entry name" value="DNA_bind_WhiA"/>
    <property type="match status" value="1"/>
</dbReference>
<evidence type="ECO:0000256" key="1">
    <source>
        <dbReference type="ARBA" id="ARBA00022618"/>
    </source>
</evidence>
<evidence type="ECO:0000313" key="8">
    <source>
        <dbReference type="EMBL" id="MBK5898052.1"/>
    </source>
</evidence>
<dbReference type="PANTHER" id="PTHR37307:SF1">
    <property type="entry name" value="CELL DIVISION PROTEIN WHIA-RELATED"/>
    <property type="match status" value="1"/>
</dbReference>
<dbReference type="InterPro" id="IPR003802">
    <property type="entry name" value="Sporulation_regulator_WhiA"/>
</dbReference>
<accession>A0ABS1J1X6</accession>
<dbReference type="RefSeq" id="WP_208429496.1">
    <property type="nucleotide sequence ID" value="NZ_JAEPRJ010000001.1"/>
</dbReference>
<comment type="caution">
    <text evidence="8">The sequence shown here is derived from an EMBL/GenBank/DDBJ whole genome shotgun (WGS) entry which is preliminary data.</text>
</comment>
<dbReference type="Pfam" id="PF10298">
    <property type="entry name" value="WhiA_N"/>
    <property type="match status" value="1"/>
</dbReference>
<comment type="function">
    <text evidence="4">Involved in cell division and chromosome segregation.</text>
</comment>
<name>A0ABS1J1X6_9FIRM</name>
<dbReference type="GO" id="GO:0003677">
    <property type="term" value="F:DNA binding"/>
    <property type="evidence" value="ECO:0007669"/>
    <property type="project" value="UniProtKB-KW"/>
</dbReference>
<evidence type="ECO:0000256" key="4">
    <source>
        <dbReference type="HAMAP-Rule" id="MF_01420"/>
    </source>
</evidence>
<sequence length="312" mass="35546">MSFSSDVKEELTEYMPKARHCQIAEIAAVIVLCGRIRITETGGYRLLIHTENIYTVRKFYELLREAFDIRGEVSIRKNISKNSMMYTILVKDEAAKEVLEAIKLLSKEGSFRDDYSLVSNMIVQSICCKKAFLRGAFLASGSASDPEKSYHFEIVVDSESKALELTGIFSEVGIKAKLIKRKNHYPVYIKESYEISEFLGITEAHKALMNFENIRIYKDVKNKVNRKVNCETANIRKTASAAGKQLDDIYYLKNINKLEDLPDGLRELAKLRMEYPDATLKELGELLDTPLGKSGVNHRLNKISRIAEENRV</sequence>
<dbReference type="HAMAP" id="MF_01420">
    <property type="entry name" value="HTH_type_WhiA"/>
    <property type="match status" value="1"/>
</dbReference>
<dbReference type="SUPFAM" id="SSF55608">
    <property type="entry name" value="Homing endonucleases"/>
    <property type="match status" value="1"/>
</dbReference>
<dbReference type="InterPro" id="IPR023054">
    <property type="entry name" value="Sporulation_regulator_WhiA_C"/>
</dbReference>
<reference evidence="8 9" key="1">
    <citation type="submission" date="2021-01" db="EMBL/GenBank/DDBJ databases">
        <title>Isolation and description of Catonella massiliensis sp. nov., a novel Catonella species, isolated from a stable periodontitis subject.</title>
        <authorList>
            <person name="Antezack A."/>
            <person name="Boxberger M."/>
            <person name="La Scola B."/>
            <person name="Monnet-Corti V."/>
        </authorList>
    </citation>
    <scope>NUCLEOTIDE SEQUENCE [LARGE SCALE GENOMIC DNA]</scope>
    <source>
        <strain evidence="8 9">Marseille-Q4567</strain>
    </source>
</reference>
<feature type="domain" description="Sporulation regulator WhiA C-terminal" evidence="5">
    <location>
        <begin position="224"/>
        <end position="307"/>
    </location>
</feature>
<dbReference type="InterPro" id="IPR039518">
    <property type="entry name" value="WhiA_LAGLIDADG_dom"/>
</dbReference>
<gene>
    <name evidence="4 8" type="primary">whiA</name>
    <name evidence="8" type="ORF">JJN12_09745</name>
</gene>
<comment type="similarity">
    <text evidence="4">Belongs to the WhiA family.</text>
</comment>
<dbReference type="Proteomes" id="UP000604730">
    <property type="component" value="Unassembled WGS sequence"/>
</dbReference>
<feature type="domain" description="WhiA LAGLIDADG-like" evidence="7">
    <location>
        <begin position="130"/>
        <end position="221"/>
    </location>
</feature>
<keyword evidence="9" id="KW-1185">Reference proteome</keyword>
<evidence type="ECO:0000256" key="3">
    <source>
        <dbReference type="ARBA" id="ARBA00023306"/>
    </source>
</evidence>
<evidence type="ECO:0000256" key="2">
    <source>
        <dbReference type="ARBA" id="ARBA00023125"/>
    </source>
</evidence>
<dbReference type="PANTHER" id="PTHR37307">
    <property type="entry name" value="CELL DIVISION PROTEIN WHIA-RELATED"/>
    <property type="match status" value="1"/>
</dbReference>
<keyword evidence="3 4" id="KW-0131">Cell cycle</keyword>
<keyword evidence="1 4" id="KW-0132">Cell division</keyword>
<evidence type="ECO:0000259" key="6">
    <source>
        <dbReference type="Pfam" id="PF10298"/>
    </source>
</evidence>
<dbReference type="Gene3D" id="3.10.28.10">
    <property type="entry name" value="Homing endonucleases"/>
    <property type="match status" value="1"/>
</dbReference>
<evidence type="ECO:0000313" key="9">
    <source>
        <dbReference type="Proteomes" id="UP000604730"/>
    </source>
</evidence>
<dbReference type="InterPro" id="IPR018478">
    <property type="entry name" value="Sporu_reg_WhiA_N_dom"/>
</dbReference>
<proteinExistence type="inferred from homology"/>
<dbReference type="Pfam" id="PF02650">
    <property type="entry name" value="HTH_WhiA"/>
    <property type="match status" value="1"/>
</dbReference>
<evidence type="ECO:0000259" key="7">
    <source>
        <dbReference type="Pfam" id="PF14527"/>
    </source>
</evidence>
<evidence type="ECO:0000259" key="5">
    <source>
        <dbReference type="Pfam" id="PF02650"/>
    </source>
</evidence>